<keyword evidence="3" id="KW-1185">Reference proteome</keyword>
<proteinExistence type="predicted"/>
<keyword evidence="2" id="KW-0255">Endonuclease</keyword>
<dbReference type="SUPFAM" id="SSF56219">
    <property type="entry name" value="DNase I-like"/>
    <property type="match status" value="1"/>
</dbReference>
<dbReference type="PANTHER" id="PTHR14859:SF15">
    <property type="entry name" value="ENDONUCLEASE_EXONUCLEASE_PHOSPHATASE DOMAIN-CONTAINING PROTEIN"/>
    <property type="match status" value="1"/>
</dbReference>
<organism evidence="2 3">
    <name type="scientific">Planococcus dechangensis</name>
    <dbReference type="NCBI Taxonomy" id="1176255"/>
    <lineage>
        <taxon>Bacteria</taxon>
        <taxon>Bacillati</taxon>
        <taxon>Bacillota</taxon>
        <taxon>Bacilli</taxon>
        <taxon>Bacillales</taxon>
        <taxon>Caryophanaceae</taxon>
        <taxon>Planococcus</taxon>
    </lineage>
</organism>
<dbReference type="Gene3D" id="3.60.10.10">
    <property type="entry name" value="Endonuclease/exonuclease/phosphatase"/>
    <property type="match status" value="1"/>
</dbReference>
<keyword evidence="2" id="KW-0540">Nuclease</keyword>
<dbReference type="PANTHER" id="PTHR14859">
    <property type="entry name" value="CALCOFLUOR WHITE HYPERSENSITIVE PROTEIN PRECURSOR"/>
    <property type="match status" value="1"/>
</dbReference>
<reference evidence="3" key="1">
    <citation type="journal article" date="2019" name="Int. J. Syst. Evol. Microbiol.">
        <title>The Global Catalogue of Microorganisms (GCM) 10K type strain sequencing project: providing services to taxonomists for standard genome sequencing and annotation.</title>
        <authorList>
            <consortium name="The Broad Institute Genomics Platform"/>
            <consortium name="The Broad Institute Genome Sequencing Center for Infectious Disease"/>
            <person name="Wu L."/>
            <person name="Ma J."/>
        </authorList>
    </citation>
    <scope>NUCLEOTIDE SEQUENCE [LARGE SCALE GENOMIC DNA]</scope>
    <source>
        <strain evidence="3">CGMCC 1.12151</strain>
    </source>
</reference>
<dbReference type="RefSeq" id="WP_377276218.1">
    <property type="nucleotide sequence ID" value="NZ_JBHSGL010000002.1"/>
</dbReference>
<dbReference type="InterPro" id="IPR005135">
    <property type="entry name" value="Endo/exonuclease/phosphatase"/>
</dbReference>
<dbReference type="GO" id="GO:0004519">
    <property type="term" value="F:endonuclease activity"/>
    <property type="evidence" value="ECO:0007669"/>
    <property type="project" value="UniProtKB-KW"/>
</dbReference>
<dbReference type="EMBL" id="JBHSGL010000002">
    <property type="protein sequence ID" value="MFC4711611.1"/>
    <property type="molecule type" value="Genomic_DNA"/>
</dbReference>
<dbReference type="InterPro" id="IPR036691">
    <property type="entry name" value="Endo/exonu/phosph_ase_sf"/>
</dbReference>
<sequence length="253" mass="28810">MALETIKVMSFNIASGQRFDGELDLELTAKAIEEGEVDVVGLQEVDRNFSDRSGFVDQAKWLSERLGMEMAYGPNLIHRTGSKEQYEREYGNATLSRYPIYSSTNHDLSSVEEHPEDFEPRGLLETVIDADGFRFSFYNTHLALSDEEVERNLTEILAITENNSLPKVLVGDFNAAPESKHIQRFTQHFHTVFGHMGPHPETYKKQGDHGKKIDYIFHEPHFSVEYAWTVSSEASDHVPIVAKLKNLQNSNNF</sequence>
<protein>
    <submittedName>
        <fullName evidence="2">Endonuclease/exonuclease/phosphatase family protein</fullName>
    </submittedName>
</protein>
<accession>A0ABV9M925</accession>
<evidence type="ECO:0000259" key="1">
    <source>
        <dbReference type="Pfam" id="PF03372"/>
    </source>
</evidence>
<dbReference type="Pfam" id="PF03372">
    <property type="entry name" value="Exo_endo_phos"/>
    <property type="match status" value="1"/>
</dbReference>
<comment type="caution">
    <text evidence="2">The sequence shown here is derived from an EMBL/GenBank/DDBJ whole genome shotgun (WGS) entry which is preliminary data.</text>
</comment>
<name>A0ABV9M925_9BACL</name>
<feature type="domain" description="Endonuclease/exonuclease/phosphatase" evidence="1">
    <location>
        <begin position="9"/>
        <end position="237"/>
    </location>
</feature>
<evidence type="ECO:0000313" key="2">
    <source>
        <dbReference type="EMBL" id="MFC4711611.1"/>
    </source>
</evidence>
<gene>
    <name evidence="2" type="ORF">ACFO5U_01990</name>
</gene>
<dbReference type="Proteomes" id="UP001595932">
    <property type="component" value="Unassembled WGS sequence"/>
</dbReference>
<evidence type="ECO:0000313" key="3">
    <source>
        <dbReference type="Proteomes" id="UP001595932"/>
    </source>
</evidence>
<dbReference type="InterPro" id="IPR051916">
    <property type="entry name" value="GPI-anchor_lipid_remodeler"/>
</dbReference>
<keyword evidence="2" id="KW-0378">Hydrolase</keyword>